<organism evidence="2">
    <name type="scientific">uncultured prokaryote</name>
    <dbReference type="NCBI Taxonomy" id="198431"/>
    <lineage>
        <taxon>unclassified sequences</taxon>
        <taxon>environmental samples</taxon>
    </lineage>
</organism>
<name>A0A0H5PXV6_9ZZZZ</name>
<dbReference type="EMBL" id="LN852821">
    <property type="protein sequence ID" value="CRY94020.1"/>
    <property type="molecule type" value="Genomic_DNA"/>
</dbReference>
<keyword evidence="2" id="KW-0614">Plasmid</keyword>
<geneLocation type="plasmid" evidence="2">
    <name>pRGRH0131</name>
</geneLocation>
<sequence length="126" mass="14048">MAFALPLVLTRRTILAVSASASILIMAIIRNLSVRTLKTVAVMLVIGMSCWLNASGVTPPDFPFADNSTKKWFEPTFEKWLEPTFHCGLNLQEIIHIGIKQSDNIWPSKIASFEAILLGVAIFFKR</sequence>
<feature type="transmembrane region" description="Helical" evidence="1">
    <location>
        <begin position="12"/>
        <end position="29"/>
    </location>
</feature>
<proteinExistence type="predicted"/>
<reference evidence="2" key="2">
    <citation type="submission" date="2015-07" db="EMBL/GenBank/DDBJ databases">
        <title>Plasmids, circular viruses and viroids from rat gut.</title>
        <authorList>
            <person name="Jorgensen T.J."/>
            <person name="Hansen M.A."/>
            <person name="Xu Z."/>
            <person name="Tabak M.A."/>
            <person name="Sorensen S.J."/>
            <person name="Hansen L.H."/>
        </authorList>
    </citation>
    <scope>NUCLEOTIDE SEQUENCE</scope>
    <source>
        <plasmid evidence="2">pRGRH0131</plasmid>
    </source>
</reference>
<keyword evidence="1" id="KW-0472">Membrane</keyword>
<evidence type="ECO:0000256" key="1">
    <source>
        <dbReference type="SAM" id="Phobius"/>
    </source>
</evidence>
<protein>
    <submittedName>
        <fullName evidence="2">Uncharacterized protein</fullName>
    </submittedName>
</protein>
<reference evidence="2" key="1">
    <citation type="submission" date="2015-06" db="EMBL/GenBank/DDBJ databases">
        <authorList>
            <person name="Joergensen T."/>
        </authorList>
    </citation>
    <scope>NUCLEOTIDE SEQUENCE</scope>
    <source>
        <plasmid evidence="2">pRGRH0131</plasmid>
    </source>
</reference>
<dbReference type="AlphaFoldDB" id="A0A0H5PXV6"/>
<evidence type="ECO:0000313" key="2">
    <source>
        <dbReference type="EMBL" id="CRY94020.1"/>
    </source>
</evidence>
<keyword evidence="1" id="KW-1133">Transmembrane helix</keyword>
<accession>A0A0H5PXV6</accession>
<keyword evidence="1" id="KW-0812">Transmembrane</keyword>